<protein>
    <submittedName>
        <fullName evidence="3">Universal stress protein</fullName>
    </submittedName>
</protein>
<dbReference type="RefSeq" id="WP_054559867.1">
    <property type="nucleotide sequence ID" value="NZ_LDJX01000006.1"/>
</dbReference>
<feature type="domain" description="UspA" evidence="2">
    <location>
        <begin position="6"/>
        <end position="145"/>
    </location>
</feature>
<organism evidence="3 4">
    <name type="scientific">Croceitalea dokdonensis DOKDO 023</name>
    <dbReference type="NCBI Taxonomy" id="1300341"/>
    <lineage>
        <taxon>Bacteria</taxon>
        <taxon>Pseudomonadati</taxon>
        <taxon>Bacteroidota</taxon>
        <taxon>Flavobacteriia</taxon>
        <taxon>Flavobacteriales</taxon>
        <taxon>Flavobacteriaceae</taxon>
        <taxon>Croceitalea</taxon>
    </lineage>
</organism>
<dbReference type="PRINTS" id="PR01438">
    <property type="entry name" value="UNVRSLSTRESS"/>
</dbReference>
<dbReference type="OrthoDB" id="9788959at2"/>
<feature type="domain" description="UspA" evidence="2">
    <location>
        <begin position="153"/>
        <end position="277"/>
    </location>
</feature>
<dbReference type="InterPro" id="IPR006016">
    <property type="entry name" value="UspA"/>
</dbReference>
<dbReference type="STRING" id="1300341.I595_2848"/>
<evidence type="ECO:0000313" key="4">
    <source>
        <dbReference type="Proteomes" id="UP000050280"/>
    </source>
</evidence>
<dbReference type="Proteomes" id="UP000050280">
    <property type="component" value="Unassembled WGS sequence"/>
</dbReference>
<dbReference type="PANTHER" id="PTHR46268:SF6">
    <property type="entry name" value="UNIVERSAL STRESS PROTEIN UP12"/>
    <property type="match status" value="1"/>
</dbReference>
<keyword evidence="4" id="KW-1185">Reference proteome</keyword>
<name>A0A0P7ACA9_9FLAO</name>
<proteinExistence type="inferred from homology"/>
<evidence type="ECO:0000313" key="3">
    <source>
        <dbReference type="EMBL" id="KPM30871.1"/>
    </source>
</evidence>
<dbReference type="CDD" id="cd00293">
    <property type="entry name" value="USP-like"/>
    <property type="match status" value="2"/>
</dbReference>
<gene>
    <name evidence="3" type="ORF">I595_2848</name>
</gene>
<dbReference type="Gene3D" id="3.40.50.620">
    <property type="entry name" value="HUPs"/>
    <property type="match status" value="2"/>
</dbReference>
<accession>A0A0P7ACA9</accession>
<dbReference type="SUPFAM" id="SSF52402">
    <property type="entry name" value="Adenine nucleotide alpha hydrolases-like"/>
    <property type="match status" value="2"/>
</dbReference>
<dbReference type="InterPro" id="IPR014729">
    <property type="entry name" value="Rossmann-like_a/b/a_fold"/>
</dbReference>
<reference evidence="3 4" key="1">
    <citation type="submission" date="2015-09" db="EMBL/GenBank/DDBJ databases">
        <title>Genome sequence of the marine flavobacterium Croceitalea dokdonensis DOKDO 023 that contains proton- and sodium-pumping rhodopsins.</title>
        <authorList>
            <person name="Kwon S.-K."/>
            <person name="Lee H.K."/>
            <person name="Kwak M.-J."/>
            <person name="Kim J.F."/>
        </authorList>
    </citation>
    <scope>NUCLEOTIDE SEQUENCE [LARGE SCALE GENOMIC DNA]</scope>
    <source>
        <strain evidence="3 4">DOKDO 023</strain>
    </source>
</reference>
<dbReference type="InterPro" id="IPR006015">
    <property type="entry name" value="Universal_stress_UspA"/>
</dbReference>
<evidence type="ECO:0000259" key="2">
    <source>
        <dbReference type="Pfam" id="PF00582"/>
    </source>
</evidence>
<comment type="caution">
    <text evidence="3">The sequence shown here is derived from an EMBL/GenBank/DDBJ whole genome shotgun (WGS) entry which is preliminary data.</text>
</comment>
<comment type="similarity">
    <text evidence="1">Belongs to the universal stress protein A family.</text>
</comment>
<dbReference type="AlphaFoldDB" id="A0A0P7ACA9"/>
<dbReference type="EMBL" id="LDJX01000006">
    <property type="protein sequence ID" value="KPM30871.1"/>
    <property type="molecule type" value="Genomic_DNA"/>
</dbReference>
<sequence length="278" mass="32127">MKARQKTIIYPTDFSVCAENALDYAVAMAKALQCSIRTVHFLDTEETIQYDENPIRVMQELERLELKTEQRLRSRKKEILDRDVSCVYDILKADRFSWLTNYVGEQKPSMVVMGTQGANATENKILGSETYKVIKNCRYPTLAIPEMAVYKTIKKIIFAADYKADDVKNLEFVVEMAKHFKAFIEVVHIADNDFDKAVYETKMNRLKEGIFKSTGYKNIDFTFLQASDVAERLEVLLKESEADLLAMVARKLGFFERLFGKSLTKRMVYHTNTPMLVF</sequence>
<evidence type="ECO:0000256" key="1">
    <source>
        <dbReference type="ARBA" id="ARBA00008791"/>
    </source>
</evidence>
<dbReference type="Pfam" id="PF00582">
    <property type="entry name" value="Usp"/>
    <property type="match status" value="2"/>
</dbReference>
<dbReference type="PANTHER" id="PTHR46268">
    <property type="entry name" value="STRESS RESPONSE PROTEIN NHAX"/>
    <property type="match status" value="1"/>
</dbReference>